<dbReference type="RefSeq" id="WP_406633623.1">
    <property type="nucleotide sequence ID" value="NZ_CP148033.1"/>
</dbReference>
<dbReference type="Pfam" id="PF04607">
    <property type="entry name" value="RelA_SpoT"/>
    <property type="match status" value="1"/>
</dbReference>
<dbReference type="PANTHER" id="PTHR41773">
    <property type="entry name" value="GTP PYROPHOSPHATASE-RELATED"/>
    <property type="match status" value="1"/>
</dbReference>
<dbReference type="EMBL" id="CP148033">
    <property type="protein sequence ID" value="WXK92149.1"/>
    <property type="molecule type" value="Genomic_DNA"/>
</dbReference>
<dbReference type="InterPro" id="IPR043519">
    <property type="entry name" value="NT_sf"/>
</dbReference>
<dbReference type="InterPro" id="IPR007685">
    <property type="entry name" value="RelA_SpoT"/>
</dbReference>
<name>A0ABZ2R5A1_9MICC</name>
<gene>
    <name evidence="2" type="ORF">WHH00_13805</name>
</gene>
<evidence type="ECO:0000313" key="3">
    <source>
        <dbReference type="Proteomes" id="UP001623384"/>
    </source>
</evidence>
<dbReference type="SUPFAM" id="SSF81301">
    <property type="entry name" value="Nucleotidyltransferase"/>
    <property type="match status" value="1"/>
</dbReference>
<dbReference type="Gene3D" id="3.30.460.10">
    <property type="entry name" value="Beta Polymerase, domain 2"/>
    <property type="match status" value="1"/>
</dbReference>
<protein>
    <recommendedName>
        <fullName evidence="1">RelA/SpoT domain-containing protein</fullName>
    </recommendedName>
</protein>
<accession>A0ABZ2R5A1</accession>
<proteinExistence type="predicted"/>
<feature type="domain" description="RelA/SpoT" evidence="1">
    <location>
        <begin position="45"/>
        <end position="172"/>
    </location>
</feature>
<sequence length="379" mass="42929">MANTKGSGTAYLEAVYGLEDFGISMKKLIEQLLRAGDIAHYSVNYRVKSEESASKKLADPEAAYESFSSLHDLLGLRVTCYFSDDVNEVAAIIEKEFAVDPTKSEDKGKRLSAREFGYRSVHRVAQLGPQRADLAEYADFKTKRFEVQIRTVVQHAWAEIEHDLGYKQETTPEPISRRFSMLAGVLELVDYEFMALRDELLEYEKAADKKAKSPALKMALDQATLTAVLKLPSSFSTRLDAALVRAVDIKMQRGMPEAEYVAKRVRQLHEVGIVDMAQLREAVRAWQPHILDFSVRWIERPDSMRTMERDSQRRRQILQRGLPRGIGLFYMWLAIKAEAVAHGDEEEPELLDWYAVPSVWEQTVSKLGPPPPLPGPAKA</sequence>
<reference evidence="2 3" key="1">
    <citation type="submission" date="2024-03" db="EMBL/GenBank/DDBJ databases">
        <title>Rhodococcus navarretei sp. nov. and Pseudarthrobacter quantumdoti sp. nov., two new species with the ability to biosynthesize Quantum Dots isolated from soil samples at Union Glacier, Antarctica.</title>
        <authorList>
            <person name="Vargas M."/>
        </authorList>
    </citation>
    <scope>NUCLEOTIDE SEQUENCE [LARGE SCALE GENOMIC DNA]</scope>
    <source>
        <strain evidence="2 3">RC-2-3</strain>
    </source>
</reference>
<dbReference type="SMART" id="SM00954">
    <property type="entry name" value="RelA_SpoT"/>
    <property type="match status" value="1"/>
</dbReference>
<dbReference type="Proteomes" id="UP001623384">
    <property type="component" value="Chromosome"/>
</dbReference>
<dbReference type="PANTHER" id="PTHR41773:SF1">
    <property type="entry name" value="RELA_SPOT DOMAIN-CONTAINING PROTEIN"/>
    <property type="match status" value="1"/>
</dbReference>
<evidence type="ECO:0000259" key="1">
    <source>
        <dbReference type="SMART" id="SM00954"/>
    </source>
</evidence>
<keyword evidence="3" id="KW-1185">Reference proteome</keyword>
<dbReference type="Gene3D" id="1.10.287.860">
    <property type="entry name" value="Nucleotidyltransferase"/>
    <property type="match status" value="1"/>
</dbReference>
<organism evidence="2 3">
    <name type="scientific">Pseudarthrobacter quantipunctorum</name>
    <dbReference type="NCBI Taxonomy" id="3128980"/>
    <lineage>
        <taxon>Bacteria</taxon>
        <taxon>Bacillati</taxon>
        <taxon>Actinomycetota</taxon>
        <taxon>Actinomycetes</taxon>
        <taxon>Micrococcales</taxon>
        <taxon>Micrococcaceae</taxon>
        <taxon>Pseudarthrobacter</taxon>
    </lineage>
</organism>
<evidence type="ECO:0000313" key="2">
    <source>
        <dbReference type="EMBL" id="WXK92149.1"/>
    </source>
</evidence>
<dbReference type="CDD" id="cd05399">
    <property type="entry name" value="NT_Rel-Spo_like"/>
    <property type="match status" value="1"/>
</dbReference>